<accession>A0A177CN82</accession>
<gene>
    <name evidence="2" type="ORF">CC84DRAFT_1257704</name>
</gene>
<dbReference type="InParanoid" id="A0A177CN82"/>
<feature type="compositionally biased region" description="Basic and acidic residues" evidence="1">
    <location>
        <begin position="1"/>
        <end position="18"/>
    </location>
</feature>
<evidence type="ECO:0000313" key="2">
    <source>
        <dbReference type="EMBL" id="OAG08964.1"/>
    </source>
</evidence>
<evidence type="ECO:0000256" key="1">
    <source>
        <dbReference type="SAM" id="MobiDB-lite"/>
    </source>
</evidence>
<dbReference type="Proteomes" id="UP000077069">
    <property type="component" value="Unassembled WGS sequence"/>
</dbReference>
<feature type="region of interest" description="Disordered" evidence="1">
    <location>
        <begin position="1"/>
        <end position="22"/>
    </location>
</feature>
<sequence>MAEHSDACDVPDRPKSSHADTSTHTFTLSTKICSHLPREIRNKIYSHLSLDKETKHVKRIDHFTSPQFCFQFSRECLFGYYENVPQMLYHPFITDDIEYFMQCCTGAKKIPGLTIIVEGTRTEYELGLLTKAVDRLKATGYLDDIDRAFKVRVYIDMAQNPCWRSVNPEIETAVKTIQPILQFFKERTESVRCFARLMHIDDKEAREDGLDVTEHMEKPMDEILNCLGLFQYVAIGPVISEEKRKARQAAEKRKKLLEAR</sequence>
<reference evidence="2 3" key="1">
    <citation type="submission" date="2016-05" db="EMBL/GenBank/DDBJ databases">
        <title>Comparative analysis of secretome profiles of manganese(II)-oxidizing ascomycete fungi.</title>
        <authorList>
            <consortium name="DOE Joint Genome Institute"/>
            <person name="Zeiner C.A."/>
            <person name="Purvine S.O."/>
            <person name="Zink E.M."/>
            <person name="Wu S."/>
            <person name="Pasa-Tolic L."/>
            <person name="Chaput D.L."/>
            <person name="Haridas S."/>
            <person name="Grigoriev I.V."/>
            <person name="Santelli C.M."/>
            <person name="Hansel C.M."/>
        </authorList>
    </citation>
    <scope>NUCLEOTIDE SEQUENCE [LARGE SCALE GENOMIC DNA]</scope>
    <source>
        <strain evidence="2 3">AP3s5-JAC2a</strain>
    </source>
</reference>
<proteinExistence type="predicted"/>
<dbReference type="EMBL" id="KV441550">
    <property type="protein sequence ID" value="OAG08964.1"/>
    <property type="molecule type" value="Genomic_DNA"/>
</dbReference>
<dbReference type="RefSeq" id="XP_018039329.1">
    <property type="nucleotide sequence ID" value="XM_018184757.1"/>
</dbReference>
<dbReference type="AlphaFoldDB" id="A0A177CN82"/>
<evidence type="ECO:0000313" key="3">
    <source>
        <dbReference type="Proteomes" id="UP000077069"/>
    </source>
</evidence>
<dbReference type="OrthoDB" id="3669461at2759"/>
<keyword evidence="3" id="KW-1185">Reference proteome</keyword>
<name>A0A177CN82_9PLEO</name>
<protein>
    <submittedName>
        <fullName evidence="2">Uncharacterized protein</fullName>
    </submittedName>
</protein>
<organism evidence="2 3">
    <name type="scientific">Paraphaeosphaeria sporulosa</name>
    <dbReference type="NCBI Taxonomy" id="1460663"/>
    <lineage>
        <taxon>Eukaryota</taxon>
        <taxon>Fungi</taxon>
        <taxon>Dikarya</taxon>
        <taxon>Ascomycota</taxon>
        <taxon>Pezizomycotina</taxon>
        <taxon>Dothideomycetes</taxon>
        <taxon>Pleosporomycetidae</taxon>
        <taxon>Pleosporales</taxon>
        <taxon>Massarineae</taxon>
        <taxon>Didymosphaeriaceae</taxon>
        <taxon>Paraphaeosphaeria</taxon>
    </lineage>
</organism>
<dbReference type="GeneID" id="28768243"/>